<accession>A0AAC8T842</accession>
<protein>
    <submittedName>
        <fullName evidence="1">Uncharacterized protein</fullName>
    </submittedName>
</protein>
<sequence>MVNAVKTECENQLKNQEGGVADLVFTADQKAALCSCVSDELKGNLTAEKFQNIIKDGGVDTSVLTSMVTSAMAVCTAPTNNGVEAAQTELNEPKP</sequence>
<dbReference type="EMBL" id="CP011376">
    <property type="protein sequence ID" value="AKG07942.1"/>
    <property type="molecule type" value="Genomic_DNA"/>
</dbReference>
<name>A0AAC8T842_9GAMM</name>
<organism evidence="1 2">
    <name type="scientific">Moraxella bovoculi</name>
    <dbReference type="NCBI Taxonomy" id="386891"/>
    <lineage>
        <taxon>Bacteria</taxon>
        <taxon>Pseudomonadati</taxon>
        <taxon>Pseudomonadota</taxon>
        <taxon>Gammaproteobacteria</taxon>
        <taxon>Moraxellales</taxon>
        <taxon>Moraxellaceae</taxon>
        <taxon>Moraxella</taxon>
    </lineage>
</organism>
<evidence type="ECO:0000313" key="2">
    <source>
        <dbReference type="Proteomes" id="UP000077465"/>
    </source>
</evidence>
<dbReference type="AlphaFoldDB" id="A0AAC8T842"/>
<proteinExistence type="predicted"/>
<reference evidence="1 2" key="1">
    <citation type="submission" date="2015-05" db="EMBL/GenBank/DDBJ databases">
        <authorList>
            <person name="Dickey A."/>
            <person name="Clawson M."/>
            <person name="Bono J."/>
            <person name="Loy J.D."/>
        </authorList>
    </citation>
    <scope>NUCLEOTIDE SEQUENCE [LARGE SCALE GENOMIC DNA]</scope>
    <source>
        <strain evidence="1 2">22581</strain>
    </source>
</reference>
<dbReference type="Proteomes" id="UP000077465">
    <property type="component" value="Chromosome"/>
</dbReference>
<gene>
    <name evidence="1" type="ORF">AAX06_06995</name>
</gene>
<evidence type="ECO:0000313" key="1">
    <source>
        <dbReference type="EMBL" id="AKG07942.1"/>
    </source>
</evidence>
<dbReference type="RefSeq" id="WP_046696464.1">
    <property type="nucleotide sequence ID" value="NZ_CP011376.1"/>
</dbReference>